<feature type="transmembrane region" description="Helical" evidence="7">
    <location>
        <begin position="129"/>
        <end position="151"/>
    </location>
</feature>
<keyword evidence="6 7" id="KW-0472">Membrane</keyword>
<feature type="transmembrane region" description="Helical" evidence="7">
    <location>
        <begin position="71"/>
        <end position="89"/>
    </location>
</feature>
<organism evidence="9 10">
    <name type="scientific">Desulfohalobium retbaense (strain ATCC 49708 / DSM 5692 / JCM 16813 / HR100)</name>
    <dbReference type="NCBI Taxonomy" id="485915"/>
    <lineage>
        <taxon>Bacteria</taxon>
        <taxon>Pseudomonadati</taxon>
        <taxon>Thermodesulfobacteriota</taxon>
        <taxon>Desulfovibrionia</taxon>
        <taxon>Desulfovibrionales</taxon>
        <taxon>Desulfohalobiaceae</taxon>
        <taxon>Desulfohalobium</taxon>
    </lineage>
</organism>
<keyword evidence="5 7" id="KW-1133">Transmembrane helix</keyword>
<keyword evidence="3" id="KW-1003">Cell membrane</keyword>
<accession>C8X0X0</accession>
<dbReference type="PANTHER" id="PTHR23517">
    <property type="entry name" value="RESISTANCE PROTEIN MDTM, PUTATIVE-RELATED-RELATED"/>
    <property type="match status" value="1"/>
</dbReference>
<dbReference type="OrthoDB" id="5412090at2"/>
<dbReference type="PROSITE" id="PS50850">
    <property type="entry name" value="MFS"/>
    <property type="match status" value="1"/>
</dbReference>
<dbReference type="EMBL" id="CP001734">
    <property type="protein sequence ID" value="ACV68067.1"/>
    <property type="molecule type" value="Genomic_DNA"/>
</dbReference>
<feature type="transmembrane region" description="Helical" evidence="7">
    <location>
        <begin position="267"/>
        <end position="286"/>
    </location>
</feature>
<feature type="transmembrane region" description="Helical" evidence="7">
    <location>
        <begin position="327"/>
        <end position="348"/>
    </location>
</feature>
<evidence type="ECO:0000256" key="5">
    <source>
        <dbReference type="ARBA" id="ARBA00022989"/>
    </source>
</evidence>
<dbReference type="AlphaFoldDB" id="C8X0X0"/>
<gene>
    <name evidence="9" type="ordered locus">Dret_0775</name>
</gene>
<evidence type="ECO:0000256" key="1">
    <source>
        <dbReference type="ARBA" id="ARBA00004651"/>
    </source>
</evidence>
<dbReference type="PRINTS" id="PR01036">
    <property type="entry name" value="TCRTETB"/>
</dbReference>
<evidence type="ECO:0000256" key="4">
    <source>
        <dbReference type="ARBA" id="ARBA00022692"/>
    </source>
</evidence>
<dbReference type="GO" id="GO:0022857">
    <property type="term" value="F:transmembrane transporter activity"/>
    <property type="evidence" value="ECO:0007669"/>
    <property type="project" value="InterPro"/>
</dbReference>
<dbReference type="SUPFAM" id="SSF103473">
    <property type="entry name" value="MFS general substrate transporter"/>
    <property type="match status" value="1"/>
</dbReference>
<reference evidence="10" key="1">
    <citation type="submission" date="2009-09" db="EMBL/GenBank/DDBJ databases">
        <title>The complete chromosome of Desulfohalobium retbaense DSM 5692.</title>
        <authorList>
            <consortium name="US DOE Joint Genome Institute (JGI-PGF)"/>
            <person name="Lucas S."/>
            <person name="Copeland A."/>
            <person name="Lapidus A."/>
            <person name="Glavina del Rio T."/>
            <person name="Dalin E."/>
            <person name="Tice H."/>
            <person name="Bruce D."/>
            <person name="Goodwin L."/>
            <person name="Pitluck S."/>
            <person name="Kyrpides N."/>
            <person name="Mavromatis K."/>
            <person name="Ivanova N."/>
            <person name="Mikhailova N."/>
            <person name="Munk A.C."/>
            <person name="Brettin T."/>
            <person name="Detter J.C."/>
            <person name="Han C."/>
            <person name="Tapia R."/>
            <person name="Larimer F."/>
            <person name="Land M."/>
            <person name="Hauser L."/>
            <person name="Markowitz V."/>
            <person name="Cheng J.-F."/>
            <person name="Hugenholtz P."/>
            <person name="Woyke T."/>
            <person name="Wu D."/>
            <person name="Spring S."/>
            <person name="Klenk H.-P."/>
            <person name="Eisen J.A."/>
        </authorList>
    </citation>
    <scope>NUCLEOTIDE SEQUENCE [LARGE SCALE GENOMIC DNA]</scope>
    <source>
        <strain evidence="10">DSM 5692</strain>
    </source>
</reference>
<feature type="domain" description="Major facilitator superfamily (MFS) profile" evidence="8">
    <location>
        <begin position="5"/>
        <end position="380"/>
    </location>
</feature>
<dbReference type="InterPro" id="IPR020846">
    <property type="entry name" value="MFS_dom"/>
</dbReference>
<dbReference type="Proteomes" id="UP000001052">
    <property type="component" value="Chromosome"/>
</dbReference>
<evidence type="ECO:0000259" key="8">
    <source>
        <dbReference type="PROSITE" id="PS50850"/>
    </source>
</evidence>
<dbReference type="InterPro" id="IPR011701">
    <property type="entry name" value="MFS"/>
</dbReference>
<feature type="transmembrane region" description="Helical" evidence="7">
    <location>
        <begin position="292"/>
        <end position="315"/>
    </location>
</feature>
<dbReference type="Gene3D" id="1.20.1250.20">
    <property type="entry name" value="MFS general substrate transporter like domains"/>
    <property type="match status" value="1"/>
</dbReference>
<feature type="transmembrane region" description="Helical" evidence="7">
    <location>
        <begin position="354"/>
        <end position="376"/>
    </location>
</feature>
<evidence type="ECO:0000256" key="6">
    <source>
        <dbReference type="ARBA" id="ARBA00023136"/>
    </source>
</evidence>
<dbReference type="KEGG" id="drt:Dret_0775"/>
<proteinExistence type="predicted"/>
<evidence type="ECO:0000256" key="2">
    <source>
        <dbReference type="ARBA" id="ARBA00022448"/>
    </source>
</evidence>
<name>C8X0X0_DESRD</name>
<keyword evidence="4 7" id="KW-0812">Transmembrane</keyword>
<dbReference type="PANTHER" id="PTHR23517:SF3">
    <property type="entry name" value="INTEGRAL MEMBRANE TRANSPORT PROTEIN"/>
    <property type="match status" value="1"/>
</dbReference>
<evidence type="ECO:0000256" key="7">
    <source>
        <dbReference type="SAM" id="Phobius"/>
    </source>
</evidence>
<keyword evidence="2" id="KW-0813">Transport</keyword>
<sequence length="385" mass="40604">MTARTLAVLAALYFFHFFRHGMVLPLVPLYASEMGASSAFVGVIVSGFNLLSLCLALYVGRVADKVAVRTMLLVAAAGNIVYSLLLLVAQGPWGIFVAQLSGGLGFLFLIVSSQAAVSQIPQQGKRERGFGLLSFAAALGQGTGPVVGGWIVSVAGYTTVFILAVGLALTGLSAIWVRHEKTGTPGQIPQWREAGTLLKDKRFLGVLLFTLSILFAVSLRGSFLPLLLRQKGFSPGLIGAYLSLFAVAMTVVRVWVGRLMGATSRPFLVAIALVLITIPVALMPLVHNQWGVAGALVVFGLGFGISQPLSMVMVSDLSHSENSGLAMGLRFTTITAATFSSPLILGAVAEIAGLSAAFVVPTLLLLTTAVVLWGGWHRLRAQQLK</sequence>
<keyword evidence="10" id="KW-1185">Reference proteome</keyword>
<dbReference type="InterPro" id="IPR036259">
    <property type="entry name" value="MFS_trans_sf"/>
</dbReference>
<feature type="transmembrane region" description="Helical" evidence="7">
    <location>
        <begin position="95"/>
        <end position="117"/>
    </location>
</feature>
<evidence type="ECO:0000256" key="3">
    <source>
        <dbReference type="ARBA" id="ARBA00022475"/>
    </source>
</evidence>
<dbReference type="eggNOG" id="COG2814">
    <property type="taxonomic scope" value="Bacteria"/>
</dbReference>
<feature type="transmembrane region" description="Helical" evidence="7">
    <location>
        <begin position="157"/>
        <end position="177"/>
    </location>
</feature>
<dbReference type="CDD" id="cd17325">
    <property type="entry name" value="MFS_MdtG_SLC18_like"/>
    <property type="match status" value="1"/>
</dbReference>
<feature type="transmembrane region" description="Helical" evidence="7">
    <location>
        <begin position="203"/>
        <end position="224"/>
    </location>
</feature>
<evidence type="ECO:0000313" key="9">
    <source>
        <dbReference type="EMBL" id="ACV68067.1"/>
    </source>
</evidence>
<comment type="subcellular location">
    <subcellularLocation>
        <location evidence="1">Cell membrane</location>
        <topology evidence="1">Multi-pass membrane protein</topology>
    </subcellularLocation>
</comment>
<dbReference type="HOGENOM" id="CLU_001265_10_14_7"/>
<dbReference type="Pfam" id="PF07690">
    <property type="entry name" value="MFS_1"/>
    <property type="match status" value="1"/>
</dbReference>
<feature type="transmembrane region" description="Helical" evidence="7">
    <location>
        <begin position="37"/>
        <end position="59"/>
    </location>
</feature>
<dbReference type="STRING" id="485915.Dret_0775"/>
<feature type="transmembrane region" description="Helical" evidence="7">
    <location>
        <begin position="236"/>
        <end position="255"/>
    </location>
</feature>
<dbReference type="GO" id="GO:0005886">
    <property type="term" value="C:plasma membrane"/>
    <property type="evidence" value="ECO:0007669"/>
    <property type="project" value="UniProtKB-SubCell"/>
</dbReference>
<evidence type="ECO:0000313" key="10">
    <source>
        <dbReference type="Proteomes" id="UP000001052"/>
    </source>
</evidence>
<dbReference type="InterPro" id="IPR050171">
    <property type="entry name" value="MFS_Transporters"/>
</dbReference>
<protein>
    <submittedName>
        <fullName evidence="9">Major facilitator superfamily MFS_1</fullName>
    </submittedName>
</protein>
<dbReference type="RefSeq" id="WP_015751225.1">
    <property type="nucleotide sequence ID" value="NC_013223.1"/>
</dbReference>
<reference evidence="9 10" key="2">
    <citation type="journal article" date="2010" name="Stand. Genomic Sci.">
        <title>Complete genome sequence of Desulfohalobium retbaense type strain (HR(100)).</title>
        <authorList>
            <person name="Spring S."/>
            <person name="Nolan M."/>
            <person name="Lapidus A."/>
            <person name="Glavina Del Rio T."/>
            <person name="Copeland A."/>
            <person name="Tice H."/>
            <person name="Cheng J.F."/>
            <person name="Lucas S."/>
            <person name="Land M."/>
            <person name="Chen F."/>
            <person name="Bruce D."/>
            <person name="Goodwin L."/>
            <person name="Pitluck S."/>
            <person name="Ivanova N."/>
            <person name="Mavromatis K."/>
            <person name="Mikhailova N."/>
            <person name="Pati A."/>
            <person name="Chen A."/>
            <person name="Palaniappan K."/>
            <person name="Hauser L."/>
            <person name="Chang Y.J."/>
            <person name="Jeffries C.D."/>
            <person name="Munk C."/>
            <person name="Kiss H."/>
            <person name="Chain P."/>
            <person name="Han C."/>
            <person name="Brettin T."/>
            <person name="Detter J.C."/>
            <person name="Schuler E."/>
            <person name="Goker M."/>
            <person name="Rohde M."/>
            <person name="Bristow J."/>
            <person name="Eisen J.A."/>
            <person name="Markowitz V."/>
            <person name="Hugenholtz P."/>
            <person name="Kyrpides N.C."/>
            <person name="Klenk H.P."/>
        </authorList>
    </citation>
    <scope>NUCLEOTIDE SEQUENCE [LARGE SCALE GENOMIC DNA]</scope>
    <source>
        <strain evidence="9 10">DSM 5692</strain>
    </source>
</reference>